<protein>
    <submittedName>
        <fullName evidence="1">Uncharacterized protein</fullName>
    </submittedName>
</protein>
<name>A0ACC3C1Q1_PYRYE</name>
<sequence>MPPPASQSRSPPPLNAAPPIRHDRPRRRRRLPLATPAAGHPDNPHTHAPLNADALLAAHPHLAAYLVPGRRDDCDGGGGDSGEVEGRGEGEDGESGNGDGGGCDAARGGGDGDGGGSQRSRLDLTLSGAIAAVTVAQLSSVWDLKWTVPQGTLIPVLPSRADYLLWASGLGDAVPVAPPTGQGADLALGGSPPSPPPPTWALVDVGTGASVIYPLLATRLFPLGGRVLGVDADAAALAAATVNVDANALGDRITLRHASGGGGGGADGAPNWGLAPGETAALTVCNPPFYDLDEAPAAGARGGAPAARHPHRSPTGGSAQLAVAGGEAAFVSALVDASATAAHRVGWFTTLTGKKATAVATVAGLRAAGVPRVVAAAFQYRRTGRWAVGWSYRGVAWPPLVRRVGGGVGGGGGAATRATLVVDVGATCGGVGAADVTAASLTVLRAAGWVAVGVGGASGSGEGDEEVSRQRPETARPGVETPPLSPELEVVATPAGGVTTTGAVTLVVKRVRAGERLLAEAVEVLVAELTDLLAIGDDPDRDGPAAREGALPHEETAGDDPTGRDVQGDRYHLGEGPGGDNCLPFVGGTGTARGGGVPPVLARASCTDSTGRGGA</sequence>
<keyword evidence="2" id="KW-1185">Reference proteome</keyword>
<dbReference type="Proteomes" id="UP000798662">
    <property type="component" value="Chromosome 2"/>
</dbReference>
<comment type="caution">
    <text evidence="1">The sequence shown here is derived from an EMBL/GenBank/DDBJ whole genome shotgun (WGS) entry which is preliminary data.</text>
</comment>
<evidence type="ECO:0000313" key="1">
    <source>
        <dbReference type="EMBL" id="KAK1863718.1"/>
    </source>
</evidence>
<gene>
    <name evidence="1" type="ORF">I4F81_006272</name>
</gene>
<evidence type="ECO:0000313" key="2">
    <source>
        <dbReference type="Proteomes" id="UP000798662"/>
    </source>
</evidence>
<reference evidence="1" key="1">
    <citation type="submission" date="2019-11" db="EMBL/GenBank/DDBJ databases">
        <title>Nori genome reveals adaptations in red seaweeds to the harsh intertidal environment.</title>
        <authorList>
            <person name="Wang D."/>
            <person name="Mao Y."/>
        </authorList>
    </citation>
    <scope>NUCLEOTIDE SEQUENCE</scope>
    <source>
        <tissue evidence="1">Gametophyte</tissue>
    </source>
</reference>
<organism evidence="1 2">
    <name type="scientific">Pyropia yezoensis</name>
    <name type="common">Susabi-nori</name>
    <name type="synonym">Porphyra yezoensis</name>
    <dbReference type="NCBI Taxonomy" id="2788"/>
    <lineage>
        <taxon>Eukaryota</taxon>
        <taxon>Rhodophyta</taxon>
        <taxon>Bangiophyceae</taxon>
        <taxon>Bangiales</taxon>
        <taxon>Bangiaceae</taxon>
        <taxon>Pyropia</taxon>
    </lineage>
</organism>
<accession>A0ACC3C1Q1</accession>
<proteinExistence type="predicted"/>
<dbReference type="EMBL" id="CM020619">
    <property type="protein sequence ID" value="KAK1863718.1"/>
    <property type="molecule type" value="Genomic_DNA"/>
</dbReference>